<dbReference type="InterPro" id="IPR002937">
    <property type="entry name" value="Amino_oxidase"/>
</dbReference>
<keyword evidence="3" id="KW-1185">Reference proteome</keyword>
<reference evidence="2 3" key="1">
    <citation type="journal article" date="2023" name="ISME J.">
        <title>Thermophilic Dehalococcoidia with unusual traits shed light on an unexpected past.</title>
        <authorList>
            <person name="Palmer M."/>
            <person name="Covington J.K."/>
            <person name="Zhou E.M."/>
            <person name="Thomas S.C."/>
            <person name="Habib N."/>
            <person name="Seymour C.O."/>
            <person name="Lai D."/>
            <person name="Johnston J."/>
            <person name="Hashimi A."/>
            <person name="Jiao J.Y."/>
            <person name="Muok A.R."/>
            <person name="Liu L."/>
            <person name="Xian W.D."/>
            <person name="Zhi X.Y."/>
            <person name="Li M.M."/>
            <person name="Silva L.P."/>
            <person name="Bowen B.P."/>
            <person name="Louie K."/>
            <person name="Briegel A."/>
            <person name="Pett-Ridge J."/>
            <person name="Weber P.K."/>
            <person name="Tocheva E.I."/>
            <person name="Woyke T."/>
            <person name="Northen T.R."/>
            <person name="Mayali X."/>
            <person name="Li W.J."/>
            <person name="Hedlund B.P."/>
        </authorList>
    </citation>
    <scope>NUCLEOTIDE SEQUENCE [LARGE SCALE GENOMIC DNA]</scope>
    <source>
        <strain evidence="2 3">YIM 72310</strain>
    </source>
</reference>
<dbReference type="Gene3D" id="3.50.50.60">
    <property type="entry name" value="FAD/NAD(P)-binding domain"/>
    <property type="match status" value="1"/>
</dbReference>
<evidence type="ECO:0000259" key="1">
    <source>
        <dbReference type="Pfam" id="PF01593"/>
    </source>
</evidence>
<organism evidence="2 3">
    <name type="scientific">Tepidiforma flava</name>
    <dbReference type="NCBI Taxonomy" id="3004094"/>
    <lineage>
        <taxon>Bacteria</taxon>
        <taxon>Bacillati</taxon>
        <taxon>Chloroflexota</taxon>
        <taxon>Tepidiformia</taxon>
        <taxon>Tepidiformales</taxon>
        <taxon>Tepidiformaceae</taxon>
        <taxon>Tepidiforma</taxon>
    </lineage>
</organism>
<evidence type="ECO:0000313" key="2">
    <source>
        <dbReference type="EMBL" id="WBL37430.1"/>
    </source>
</evidence>
<dbReference type="InterPro" id="IPR036188">
    <property type="entry name" value="FAD/NAD-bd_sf"/>
</dbReference>
<dbReference type="EMBL" id="CP115149">
    <property type="protein sequence ID" value="WBL37430.1"/>
    <property type="molecule type" value="Genomic_DNA"/>
</dbReference>
<sequence length="475" mass="52402">MSIPPERLRDLAGEPAPAAVGSEHVLVLGAGMAGLAAAFELRRRGFAVTILEAQPRVGGRIQTLREPFSDGLYGEAGAMRIPRAHDLVLRYVDRFGLETVPFVMENPQTYVAFGGERIRRGEFDSACHAGDFELQPGEADIPIGQRWEREIAPLLATIERHGALGWEEVASEYDQYSLAEFLESRGWSQGAIELWGLLTHMEPFMNSAFLEVLREEAGRWFTDVVTIPGGMDRLPRAFLAALGDAVRYGMRVIAIHQSQAGVQVRCRTVAGEHTFTADRAVITIPFSLLRHIEITPALSRGKQRAIRTLSYDAATKIFFQCRRRFWEEDEGIAGGGSVTDLPVRTIYYPAGGAPGGRGILLASYTWAEDARRWGTLAPDERLAQAIENVEVIHPAVRQEFELGASKVWHQDEFAGGAYALFEPGQQTHLYRHIIAPEGRLHFAGEHASLAHGWIQGAVESGLRCVAEILDRAQGS</sequence>
<dbReference type="Gene3D" id="1.20.1440.240">
    <property type="match status" value="1"/>
</dbReference>
<dbReference type="PRINTS" id="PR00419">
    <property type="entry name" value="ADXRDTASE"/>
</dbReference>
<dbReference type="Gene3D" id="3.90.660.10">
    <property type="match status" value="1"/>
</dbReference>
<dbReference type="PANTHER" id="PTHR10742">
    <property type="entry name" value="FLAVIN MONOAMINE OXIDASE"/>
    <property type="match status" value="1"/>
</dbReference>
<proteinExistence type="predicted"/>
<name>A0ABY7MAA3_9CHLR</name>
<dbReference type="PANTHER" id="PTHR10742:SF342">
    <property type="entry name" value="AMINE OXIDASE"/>
    <property type="match status" value="1"/>
</dbReference>
<dbReference type="SUPFAM" id="SSF54373">
    <property type="entry name" value="FAD-linked reductases, C-terminal domain"/>
    <property type="match status" value="1"/>
</dbReference>
<gene>
    <name evidence="2" type="ORF">O0235_07600</name>
</gene>
<dbReference type="Pfam" id="PF01593">
    <property type="entry name" value="Amino_oxidase"/>
    <property type="match status" value="1"/>
</dbReference>
<dbReference type="RefSeq" id="WP_270057943.1">
    <property type="nucleotide sequence ID" value="NZ_CP115149.1"/>
</dbReference>
<dbReference type="SUPFAM" id="SSF51905">
    <property type="entry name" value="FAD/NAD(P)-binding domain"/>
    <property type="match status" value="1"/>
</dbReference>
<dbReference type="InterPro" id="IPR050281">
    <property type="entry name" value="Flavin_monoamine_oxidase"/>
</dbReference>
<accession>A0ABY7MAA3</accession>
<dbReference type="Proteomes" id="UP001212803">
    <property type="component" value="Chromosome"/>
</dbReference>
<evidence type="ECO:0000313" key="3">
    <source>
        <dbReference type="Proteomes" id="UP001212803"/>
    </source>
</evidence>
<protein>
    <submittedName>
        <fullName evidence="2">FAD-dependent oxidoreductase</fullName>
    </submittedName>
</protein>
<feature type="domain" description="Amine oxidase" evidence="1">
    <location>
        <begin position="32"/>
        <end position="469"/>
    </location>
</feature>